<comment type="caution">
    <text evidence="1">The sequence shown here is derived from an EMBL/GenBank/DDBJ whole genome shotgun (WGS) entry which is preliminary data.</text>
</comment>
<proteinExistence type="predicted"/>
<dbReference type="EMBL" id="JBHSSM010000016">
    <property type="protein sequence ID" value="MFC6315200.1"/>
    <property type="molecule type" value="Genomic_DNA"/>
</dbReference>
<keyword evidence="2" id="KW-1185">Reference proteome</keyword>
<protein>
    <submittedName>
        <fullName evidence="1">Uncharacterized protein</fullName>
    </submittedName>
</protein>
<reference evidence="2" key="1">
    <citation type="journal article" date="2019" name="Int. J. Syst. Evol. Microbiol.">
        <title>The Global Catalogue of Microorganisms (GCM) 10K type strain sequencing project: providing services to taxonomists for standard genome sequencing and annotation.</title>
        <authorList>
            <consortium name="The Broad Institute Genomics Platform"/>
            <consortium name="The Broad Institute Genome Sequencing Center for Infectious Disease"/>
            <person name="Wu L."/>
            <person name="Ma J."/>
        </authorList>
    </citation>
    <scope>NUCLEOTIDE SEQUENCE [LARGE SCALE GENOMIC DNA]</scope>
    <source>
        <strain evidence="2">CCM 8897</strain>
    </source>
</reference>
<evidence type="ECO:0000313" key="1">
    <source>
        <dbReference type="EMBL" id="MFC6315200.1"/>
    </source>
</evidence>
<dbReference type="RefSeq" id="WP_125598153.1">
    <property type="nucleotide sequence ID" value="NZ_JBHSSM010000016.1"/>
</dbReference>
<gene>
    <name evidence="1" type="ORF">ACFQHW_06380</name>
</gene>
<evidence type="ECO:0000313" key="2">
    <source>
        <dbReference type="Proteomes" id="UP001596310"/>
    </source>
</evidence>
<accession>A0ABW1UML0</accession>
<name>A0ABW1UML0_9LACO</name>
<dbReference type="Proteomes" id="UP001596310">
    <property type="component" value="Unassembled WGS sequence"/>
</dbReference>
<organism evidence="1 2">
    <name type="scientific">Lapidilactobacillus achengensis</name>
    <dbReference type="NCBI Taxonomy" id="2486000"/>
    <lineage>
        <taxon>Bacteria</taxon>
        <taxon>Bacillati</taxon>
        <taxon>Bacillota</taxon>
        <taxon>Bacilli</taxon>
        <taxon>Lactobacillales</taxon>
        <taxon>Lactobacillaceae</taxon>
        <taxon>Lapidilactobacillus</taxon>
    </lineage>
</organism>
<sequence>MKDHKATFELLVTTQGSRKQVSAKIRNASDTDISFVIVTLARKIAASSRTEDTSAADVLFGLAISDMQTPPENVKFAASEKLSQEAN</sequence>